<dbReference type="GO" id="GO:0022857">
    <property type="term" value="F:transmembrane transporter activity"/>
    <property type="evidence" value="ECO:0007669"/>
    <property type="project" value="InterPro"/>
</dbReference>
<dbReference type="Proteomes" id="UP001338582">
    <property type="component" value="Chromosome 1"/>
</dbReference>
<feature type="transmembrane region" description="Helical" evidence="6">
    <location>
        <begin position="350"/>
        <end position="373"/>
    </location>
</feature>
<evidence type="ECO:0000313" key="7">
    <source>
        <dbReference type="EMBL" id="WPK23962.1"/>
    </source>
</evidence>
<gene>
    <name evidence="7" type="ORF">PUMCH_001212</name>
</gene>
<sequence>MSTDSELGPITSKIRVDDMGLHSIISNRLIVLNIDHEVDSDEARILALGYKQEFRREFSALSVFAVSFSVLGLLPSVAATFQYQQEVIGTSPIPWLIAVFGVTALAYSMAEIASAYPTSSGTPYAVAQLAPKKWAPFLTWITCFSNWMVQITAAPSVNFSGAKLILAMAAYNNGFVATNGQVYGVATAIMIMHAVISSLPTKYLSHFNNMGTAINMVFLAIVFVIIFACNDRIGMYNDTIPKFNTNSDAWLLTNLTDFPTGVAMLISFLGVIWAMSGYDAPFHLSEECSNAAVAAPRAICLTATLGGSIGFIFMLAIAYTIVSIQDVIADPLQLGQPFVAYLAQIMDKKFVMVCLCLTIVSSWFMGCSCMLAASRVTFSYSRDGLFPFSKYWKIVDKRTQTPVNAVIINAVLGQLFLLLLFAGDTAIGAIFSVGGIAAVIAFIMPVVLRLTYSRKTFQQGPWNTGIFSIPIAIVACCFVFTMIPFLCFPTSKGSNLTPDLMNWTVVVFFGPMLLFIIWFVVDAHKWYKGPRPNIDEYIVSGDYENPNITKMKELLTPKVFD</sequence>
<organism evidence="7 8">
    <name type="scientific">Australozyma saopauloensis</name>
    <dbReference type="NCBI Taxonomy" id="291208"/>
    <lineage>
        <taxon>Eukaryota</taxon>
        <taxon>Fungi</taxon>
        <taxon>Dikarya</taxon>
        <taxon>Ascomycota</taxon>
        <taxon>Saccharomycotina</taxon>
        <taxon>Pichiomycetes</taxon>
        <taxon>Metschnikowiaceae</taxon>
        <taxon>Australozyma</taxon>
    </lineage>
</organism>
<name>A0AAX4H673_9ASCO</name>
<dbReference type="AlphaFoldDB" id="A0AAX4H673"/>
<feature type="transmembrane region" description="Helical" evidence="6">
    <location>
        <begin position="429"/>
        <end position="452"/>
    </location>
</feature>
<reference evidence="7 8" key="1">
    <citation type="submission" date="2023-10" db="EMBL/GenBank/DDBJ databases">
        <title>Draft Genome Sequence of Candida saopaulonensis from a very Premature Infant with Sepsis.</title>
        <authorList>
            <person name="Ning Y."/>
            <person name="Dai R."/>
            <person name="Xiao M."/>
            <person name="Xu Y."/>
            <person name="Yan Q."/>
            <person name="Zhang L."/>
        </authorList>
    </citation>
    <scope>NUCLEOTIDE SEQUENCE [LARGE SCALE GENOMIC DNA]</scope>
    <source>
        <strain evidence="7 8">19XY460</strain>
    </source>
</reference>
<keyword evidence="5 6" id="KW-0472">Membrane</keyword>
<evidence type="ECO:0000313" key="8">
    <source>
        <dbReference type="Proteomes" id="UP001338582"/>
    </source>
</evidence>
<evidence type="ECO:0000256" key="1">
    <source>
        <dbReference type="ARBA" id="ARBA00004141"/>
    </source>
</evidence>
<keyword evidence="3 6" id="KW-0812">Transmembrane</keyword>
<dbReference type="PANTHER" id="PTHR45649:SF29">
    <property type="entry name" value="AMINO ACID TRANSPORTER (EUROFUNG)"/>
    <property type="match status" value="1"/>
</dbReference>
<feature type="transmembrane region" description="Helical" evidence="6">
    <location>
        <begin position="93"/>
        <end position="113"/>
    </location>
</feature>
<proteinExistence type="predicted"/>
<accession>A0AAX4H673</accession>
<evidence type="ECO:0000256" key="3">
    <source>
        <dbReference type="ARBA" id="ARBA00022692"/>
    </source>
</evidence>
<feature type="transmembrane region" description="Helical" evidence="6">
    <location>
        <begin position="464"/>
        <end position="488"/>
    </location>
</feature>
<feature type="transmembrane region" description="Helical" evidence="6">
    <location>
        <begin position="174"/>
        <end position="195"/>
    </location>
</feature>
<dbReference type="Pfam" id="PF13520">
    <property type="entry name" value="AA_permease_2"/>
    <property type="match status" value="1"/>
</dbReference>
<feature type="transmembrane region" description="Helical" evidence="6">
    <location>
        <begin position="500"/>
        <end position="521"/>
    </location>
</feature>
<keyword evidence="8" id="KW-1185">Reference proteome</keyword>
<protein>
    <recommendedName>
        <fullName evidence="9">Amino acid transporter</fullName>
    </recommendedName>
</protein>
<dbReference type="PIRSF" id="PIRSF006060">
    <property type="entry name" value="AA_transporter"/>
    <property type="match status" value="1"/>
</dbReference>
<dbReference type="RefSeq" id="XP_062876346.1">
    <property type="nucleotide sequence ID" value="XM_063020276.1"/>
</dbReference>
<keyword evidence="4 6" id="KW-1133">Transmembrane helix</keyword>
<dbReference type="PANTHER" id="PTHR45649">
    <property type="entry name" value="AMINO-ACID PERMEASE BAT1"/>
    <property type="match status" value="1"/>
</dbReference>
<feature type="transmembrane region" description="Helical" evidence="6">
    <location>
        <begin position="299"/>
        <end position="322"/>
    </location>
</feature>
<evidence type="ECO:0000256" key="4">
    <source>
        <dbReference type="ARBA" id="ARBA00022989"/>
    </source>
</evidence>
<dbReference type="InterPro" id="IPR002293">
    <property type="entry name" value="AA/rel_permease1"/>
</dbReference>
<feature type="transmembrane region" description="Helical" evidence="6">
    <location>
        <begin position="58"/>
        <end position="81"/>
    </location>
</feature>
<evidence type="ECO:0000256" key="6">
    <source>
        <dbReference type="SAM" id="Phobius"/>
    </source>
</evidence>
<dbReference type="KEGG" id="asau:88172278"/>
<dbReference type="Gene3D" id="1.20.1740.10">
    <property type="entry name" value="Amino acid/polyamine transporter I"/>
    <property type="match status" value="1"/>
</dbReference>
<feature type="transmembrane region" description="Helical" evidence="6">
    <location>
        <begin position="403"/>
        <end position="423"/>
    </location>
</feature>
<dbReference type="GO" id="GO:0016020">
    <property type="term" value="C:membrane"/>
    <property type="evidence" value="ECO:0007669"/>
    <property type="project" value="UniProtKB-SubCell"/>
</dbReference>
<evidence type="ECO:0000256" key="2">
    <source>
        <dbReference type="ARBA" id="ARBA00022448"/>
    </source>
</evidence>
<feature type="transmembrane region" description="Helical" evidence="6">
    <location>
        <begin position="258"/>
        <end position="278"/>
    </location>
</feature>
<evidence type="ECO:0008006" key="9">
    <source>
        <dbReference type="Google" id="ProtNLM"/>
    </source>
</evidence>
<comment type="subcellular location">
    <subcellularLocation>
        <location evidence="1">Membrane</location>
        <topology evidence="1">Multi-pass membrane protein</topology>
    </subcellularLocation>
</comment>
<dbReference type="GeneID" id="88172278"/>
<feature type="transmembrane region" description="Helical" evidence="6">
    <location>
        <begin position="207"/>
        <end position="228"/>
    </location>
</feature>
<evidence type="ECO:0000256" key="5">
    <source>
        <dbReference type="ARBA" id="ARBA00023136"/>
    </source>
</evidence>
<keyword evidence="2" id="KW-0813">Transport</keyword>
<dbReference type="EMBL" id="CP138894">
    <property type="protein sequence ID" value="WPK23962.1"/>
    <property type="molecule type" value="Genomic_DNA"/>
</dbReference>